<dbReference type="VEuPathDB" id="FungiDB:MYCTH_2038181"/>
<dbReference type="Proteomes" id="UP000007322">
    <property type="component" value="Chromosome 3"/>
</dbReference>
<reference evidence="4 5" key="1">
    <citation type="journal article" date="2011" name="Nat. Biotechnol.">
        <title>Comparative genomic analysis of the thermophilic biomass-degrading fungi Myceliophthora thermophila and Thielavia terrestris.</title>
        <authorList>
            <person name="Berka R.M."/>
            <person name="Grigoriev I.V."/>
            <person name="Otillar R."/>
            <person name="Salamov A."/>
            <person name="Grimwood J."/>
            <person name="Reid I."/>
            <person name="Ishmael N."/>
            <person name="John T."/>
            <person name="Darmond C."/>
            <person name="Moisan M.-C."/>
            <person name="Henrissat B."/>
            <person name="Coutinho P.M."/>
            <person name="Lombard V."/>
            <person name="Natvig D.O."/>
            <person name="Lindquist E."/>
            <person name="Schmutz J."/>
            <person name="Lucas S."/>
            <person name="Harris P."/>
            <person name="Powlowski J."/>
            <person name="Bellemare A."/>
            <person name="Taylor D."/>
            <person name="Butler G."/>
            <person name="de Vries R.P."/>
            <person name="Allijn I.E."/>
            <person name="van den Brink J."/>
            <person name="Ushinsky S."/>
            <person name="Storms R."/>
            <person name="Powell A.J."/>
            <person name="Paulsen I.T."/>
            <person name="Elbourne L.D.H."/>
            <person name="Baker S.E."/>
            <person name="Magnuson J."/>
            <person name="LaBoissiere S."/>
            <person name="Clutterbuck A.J."/>
            <person name="Martinez D."/>
            <person name="Wogulis M."/>
            <person name="de Leon A.L."/>
            <person name="Rey M.W."/>
            <person name="Tsang A."/>
        </authorList>
    </citation>
    <scope>NUCLEOTIDE SEQUENCE [LARGE SCALE GENOMIC DNA]</scope>
    <source>
        <strain evidence="5">ATCC 42464 / BCRC 31852 / DSM 1799</strain>
    </source>
</reference>
<feature type="compositionally biased region" description="Basic and acidic residues" evidence="2">
    <location>
        <begin position="87"/>
        <end position="97"/>
    </location>
</feature>
<dbReference type="HOGENOM" id="CLU_1772623_0_0_1"/>
<dbReference type="KEGG" id="mtm:MYCTH_2038181"/>
<evidence type="ECO:0000256" key="2">
    <source>
        <dbReference type="SAM" id="MobiDB-lite"/>
    </source>
</evidence>
<sequence>ASLTLTEAQVELINSLPQDDIPAKLRCAICSKLAINAFRLPCCEQAICESCQSTLPASCPVCEHSPLSADDCKPHKALRTTIKVFLRTEEKKRESNRPKGAAPTPITPVDPSPVTAAAPAIPERPLSGEATQAGEDRQAPVGEPSAD</sequence>
<dbReference type="GeneID" id="11507374"/>
<dbReference type="OrthoDB" id="106784at2759"/>
<dbReference type="EMBL" id="CP003004">
    <property type="protein sequence ID" value="AEO57503.1"/>
    <property type="molecule type" value="Genomic_DNA"/>
</dbReference>
<dbReference type="PROSITE" id="PS50089">
    <property type="entry name" value="ZF_RING_2"/>
    <property type="match status" value="1"/>
</dbReference>
<gene>
    <name evidence="4" type="ORF">MYCTH_2038181</name>
</gene>
<keyword evidence="5" id="KW-1185">Reference proteome</keyword>
<keyword evidence="1" id="KW-0479">Metal-binding</keyword>
<feature type="non-terminal residue" evidence="4">
    <location>
        <position position="147"/>
    </location>
</feature>
<organism evidence="4 5">
    <name type="scientific">Thermothelomyces thermophilus (strain ATCC 42464 / BCRC 31852 / DSM 1799)</name>
    <name type="common">Sporotrichum thermophile</name>
    <dbReference type="NCBI Taxonomy" id="573729"/>
    <lineage>
        <taxon>Eukaryota</taxon>
        <taxon>Fungi</taxon>
        <taxon>Dikarya</taxon>
        <taxon>Ascomycota</taxon>
        <taxon>Pezizomycotina</taxon>
        <taxon>Sordariomycetes</taxon>
        <taxon>Sordariomycetidae</taxon>
        <taxon>Sordariales</taxon>
        <taxon>Chaetomiaceae</taxon>
        <taxon>Thermothelomyces</taxon>
    </lineage>
</organism>
<dbReference type="InterPro" id="IPR013083">
    <property type="entry name" value="Znf_RING/FYVE/PHD"/>
</dbReference>
<dbReference type="SUPFAM" id="SSF57850">
    <property type="entry name" value="RING/U-box"/>
    <property type="match status" value="1"/>
</dbReference>
<feature type="domain" description="RING-type" evidence="3">
    <location>
        <begin position="27"/>
        <end position="63"/>
    </location>
</feature>
<keyword evidence="1" id="KW-0862">Zinc</keyword>
<dbReference type="RefSeq" id="XP_003662748.1">
    <property type="nucleotide sequence ID" value="XM_003662700.1"/>
</dbReference>
<evidence type="ECO:0000256" key="1">
    <source>
        <dbReference type="PROSITE-ProRule" id="PRU00175"/>
    </source>
</evidence>
<protein>
    <recommendedName>
        <fullName evidence="3">RING-type domain-containing protein</fullName>
    </recommendedName>
</protein>
<evidence type="ECO:0000313" key="5">
    <source>
        <dbReference type="Proteomes" id="UP000007322"/>
    </source>
</evidence>
<dbReference type="InParanoid" id="G2QDJ1"/>
<dbReference type="InterPro" id="IPR001841">
    <property type="entry name" value="Znf_RING"/>
</dbReference>
<evidence type="ECO:0000259" key="3">
    <source>
        <dbReference type="PROSITE" id="PS50089"/>
    </source>
</evidence>
<accession>G2QDJ1</accession>
<dbReference type="Gene3D" id="3.30.40.10">
    <property type="entry name" value="Zinc/RING finger domain, C3HC4 (zinc finger)"/>
    <property type="match status" value="1"/>
</dbReference>
<evidence type="ECO:0000313" key="4">
    <source>
        <dbReference type="EMBL" id="AEO57503.1"/>
    </source>
</evidence>
<feature type="region of interest" description="Disordered" evidence="2">
    <location>
        <begin position="87"/>
        <end position="147"/>
    </location>
</feature>
<keyword evidence="1" id="KW-0863">Zinc-finger</keyword>
<proteinExistence type="predicted"/>
<dbReference type="AlphaFoldDB" id="G2QDJ1"/>
<dbReference type="eggNOG" id="ENOG502QYB8">
    <property type="taxonomic scope" value="Eukaryota"/>
</dbReference>
<name>G2QDJ1_THET4</name>
<dbReference type="GO" id="GO:0008270">
    <property type="term" value="F:zinc ion binding"/>
    <property type="evidence" value="ECO:0007669"/>
    <property type="project" value="UniProtKB-KW"/>
</dbReference>
<feature type="non-terminal residue" evidence="4">
    <location>
        <position position="1"/>
    </location>
</feature>